<proteinExistence type="predicted"/>
<keyword evidence="3 6" id="KW-0103">Bromodomain</keyword>
<evidence type="ECO:0000256" key="5">
    <source>
        <dbReference type="ARBA" id="ARBA00023242"/>
    </source>
</evidence>
<evidence type="ECO:0000256" key="4">
    <source>
        <dbReference type="ARBA" id="ARBA00023163"/>
    </source>
</evidence>
<name>A0A1J1IWQ5_9DIPT</name>
<dbReference type="InterPro" id="IPR001487">
    <property type="entry name" value="Bromodomain"/>
</dbReference>
<evidence type="ECO:0000256" key="6">
    <source>
        <dbReference type="PROSITE-ProRule" id="PRU00035"/>
    </source>
</evidence>
<dbReference type="OrthoDB" id="21648at2759"/>
<evidence type="ECO:0000256" key="1">
    <source>
        <dbReference type="ARBA" id="ARBA00004123"/>
    </source>
</evidence>
<dbReference type="GO" id="GO:0005634">
    <property type="term" value="C:nucleus"/>
    <property type="evidence" value="ECO:0007669"/>
    <property type="project" value="UniProtKB-SubCell"/>
</dbReference>
<dbReference type="Pfam" id="PF12024">
    <property type="entry name" value="DUF3512"/>
    <property type="match status" value="1"/>
</dbReference>
<organism evidence="9 10">
    <name type="scientific">Clunio marinus</name>
    <dbReference type="NCBI Taxonomy" id="568069"/>
    <lineage>
        <taxon>Eukaryota</taxon>
        <taxon>Metazoa</taxon>
        <taxon>Ecdysozoa</taxon>
        <taxon>Arthropoda</taxon>
        <taxon>Hexapoda</taxon>
        <taxon>Insecta</taxon>
        <taxon>Pterygota</taxon>
        <taxon>Neoptera</taxon>
        <taxon>Endopterygota</taxon>
        <taxon>Diptera</taxon>
        <taxon>Nematocera</taxon>
        <taxon>Chironomoidea</taxon>
        <taxon>Chironomidae</taxon>
        <taxon>Clunio</taxon>
    </lineage>
</organism>
<keyword evidence="10" id="KW-1185">Reference proteome</keyword>
<accession>A0A1J1IWQ5</accession>
<dbReference type="GO" id="GO:0006357">
    <property type="term" value="P:regulation of transcription by RNA polymerase II"/>
    <property type="evidence" value="ECO:0007669"/>
    <property type="project" value="TreeGrafter"/>
</dbReference>
<dbReference type="PANTHER" id="PTHR22881">
    <property type="entry name" value="BROMODOMAIN CONTAINING PROTEIN"/>
    <property type="match status" value="1"/>
</dbReference>
<evidence type="ECO:0000256" key="7">
    <source>
        <dbReference type="SAM" id="MobiDB-lite"/>
    </source>
</evidence>
<dbReference type="STRING" id="568069.A0A1J1IWQ5"/>
<evidence type="ECO:0000313" key="10">
    <source>
        <dbReference type="Proteomes" id="UP000183832"/>
    </source>
</evidence>
<gene>
    <name evidence="9" type="ORF">CLUMA_CG017775</name>
</gene>
<feature type="compositionally biased region" description="Basic and acidic residues" evidence="7">
    <location>
        <begin position="360"/>
        <end position="371"/>
    </location>
</feature>
<dbReference type="Gene3D" id="1.20.920.10">
    <property type="entry name" value="Bromodomain-like"/>
    <property type="match status" value="1"/>
</dbReference>
<evidence type="ECO:0000256" key="3">
    <source>
        <dbReference type="ARBA" id="ARBA00023117"/>
    </source>
</evidence>
<keyword evidence="4" id="KW-0804">Transcription</keyword>
<evidence type="ECO:0000256" key="2">
    <source>
        <dbReference type="ARBA" id="ARBA00023015"/>
    </source>
</evidence>
<dbReference type="PRINTS" id="PR00503">
    <property type="entry name" value="BROMODOMAIN"/>
</dbReference>
<dbReference type="PANTHER" id="PTHR22881:SF27">
    <property type="entry name" value="BROMODOMAIN CONTAINING 7_9"/>
    <property type="match status" value="1"/>
</dbReference>
<dbReference type="InterPro" id="IPR021900">
    <property type="entry name" value="DUF3512"/>
</dbReference>
<dbReference type="PROSITE" id="PS50014">
    <property type="entry name" value="BROMODOMAIN_2"/>
    <property type="match status" value="1"/>
</dbReference>
<feature type="domain" description="Bromo" evidence="8">
    <location>
        <begin position="222"/>
        <end position="292"/>
    </location>
</feature>
<dbReference type="InterPro" id="IPR051831">
    <property type="entry name" value="Bromodomain_contain_prot"/>
</dbReference>
<keyword evidence="2" id="KW-0805">Transcription regulation</keyword>
<dbReference type="SMART" id="SM00297">
    <property type="entry name" value="BROMO"/>
    <property type="match status" value="1"/>
</dbReference>
<dbReference type="SUPFAM" id="SSF47370">
    <property type="entry name" value="Bromodomain"/>
    <property type="match status" value="1"/>
</dbReference>
<feature type="compositionally biased region" description="Basic residues" evidence="7">
    <location>
        <begin position="74"/>
        <end position="103"/>
    </location>
</feature>
<evidence type="ECO:0000259" key="8">
    <source>
        <dbReference type="PROSITE" id="PS50014"/>
    </source>
</evidence>
<sequence>MEPVKKHKKHKKHKSERKSKYDERPPSLKLILKVNGTPEYGSSDSPYNAAIHHPDHSSSMLFDNTQSHSEHGEKHKKSKKKKKKKDREKKHKHHKKDRHHRHGSSGEDATLMDDDDSSQLMTESAQLYYSAMSTSSAISSNPVTKPMIPLQDHPKVFHTLQNVPSVSSVETKPETPLGHQDSPMTPSSMDSGTREPRTCVLKLKQSRSPLAKLLDHLLKALEKRDPHQFFAWPVTDDIAPGYSSIITRPMDFSTIRQKIEENEYHLLTDFIEDFRLMCDNAIRYNHHETVYNKAARRLLQAGMRLLQPENLTRGPVAIFLKDLSIKELGFDPTIKLEHHDEAYSVDSADEGATSALNDQPDPHREERERRERMKVELDPKTAYEPFVDNLTPDEILEQVQKASRSVKARLSKKRAHSMGFLRTHHDGTTSMTILVPSESGIPEKTKKIGELTGKLQKGTGLLQSFREDRRNIVKLPKLLDYGAFSTFAPTFDSRFTNLTKEETELILNTYGDENGANYATSIGRFTKDSAYGNALANRLLDLLTNGEHSKTMEVLMESENVKQVQKEVDELLPDYQKESKRLENVTIDFDQLKSLKDDLGVDISFLTEFEKTMKEPVKEELQTKLDSNTSLIEQLHQVQHERLSAPIQQHLSLVPHPNKQEVELADQITSNLTMIAKKLPPCAIASTVGVRKAMGISPAQLDDDARKIPINFNTNRSSKESLVDTTPIDMDLEPPVVSTFDNELRELLGTD</sequence>
<protein>
    <submittedName>
        <fullName evidence="9">CLUMA_CG017775, isoform A</fullName>
    </submittedName>
</protein>
<feature type="compositionally biased region" description="Polar residues" evidence="7">
    <location>
        <begin position="57"/>
        <end position="66"/>
    </location>
</feature>
<keyword evidence="5" id="KW-0539">Nucleus</keyword>
<dbReference type="EMBL" id="CVRI01000063">
    <property type="protein sequence ID" value="CRL04715.1"/>
    <property type="molecule type" value="Genomic_DNA"/>
</dbReference>
<feature type="region of interest" description="Disordered" evidence="7">
    <location>
        <begin position="1"/>
        <end position="115"/>
    </location>
</feature>
<feature type="region of interest" description="Disordered" evidence="7">
    <location>
        <begin position="345"/>
        <end position="371"/>
    </location>
</feature>
<comment type="subcellular location">
    <subcellularLocation>
        <location evidence="1">Nucleus</location>
    </subcellularLocation>
</comment>
<feature type="compositionally biased region" description="Polar residues" evidence="7">
    <location>
        <begin position="182"/>
        <end position="191"/>
    </location>
</feature>
<feature type="region of interest" description="Disordered" evidence="7">
    <location>
        <begin position="164"/>
        <end position="196"/>
    </location>
</feature>
<dbReference type="AlphaFoldDB" id="A0A1J1IWQ5"/>
<dbReference type="Proteomes" id="UP000183832">
    <property type="component" value="Unassembled WGS sequence"/>
</dbReference>
<feature type="compositionally biased region" description="Basic residues" evidence="7">
    <location>
        <begin position="1"/>
        <end position="17"/>
    </location>
</feature>
<dbReference type="Pfam" id="PF00439">
    <property type="entry name" value="Bromodomain"/>
    <property type="match status" value="1"/>
</dbReference>
<dbReference type="InterPro" id="IPR036427">
    <property type="entry name" value="Bromodomain-like_sf"/>
</dbReference>
<reference evidence="9 10" key="1">
    <citation type="submission" date="2015-04" db="EMBL/GenBank/DDBJ databases">
        <authorList>
            <person name="Syromyatnikov M.Y."/>
            <person name="Popov V.N."/>
        </authorList>
    </citation>
    <scope>NUCLEOTIDE SEQUENCE [LARGE SCALE GENOMIC DNA]</scope>
</reference>
<evidence type="ECO:0000313" key="9">
    <source>
        <dbReference type="EMBL" id="CRL04715.1"/>
    </source>
</evidence>